<sequence>MASTSASETTAPPQQLQQQQQQQQQPAAPHSQSKVKLSLDEISKLFSLPIAEAASILGVCTSVLKRICRDNGIARWPYRKFLAGKTFEDIKRDAEREKNKEPVDSSKKTKQKADATKAMPLNSVGSSSTFEDQNNSKSQSGVPTQSHILQQGVRFAQGVSPNNMLHLSQIRNIPTFMDEFKYGFPTRGLSSLSNKWWGSGNSDSSPLKSSAVKDESQESCELSNETSKCTMDDMADSGTEDSAATSVPSAVLCSLRRKALEDGRGLLKDGACNGCELHKLNKRQRLVLAQVFGSSLPDKWKDR</sequence>
<accession>A0A6V7QH72</accession>
<evidence type="ECO:0000256" key="2">
    <source>
        <dbReference type="ARBA" id="ARBA00023125"/>
    </source>
</evidence>
<keyword evidence="3" id="KW-0804">Transcription</keyword>
<organism evidence="7">
    <name type="scientific">Ananas comosus var. bracteatus</name>
    <name type="common">red pineapple</name>
    <dbReference type="NCBI Taxonomy" id="296719"/>
    <lineage>
        <taxon>Eukaryota</taxon>
        <taxon>Viridiplantae</taxon>
        <taxon>Streptophyta</taxon>
        <taxon>Embryophyta</taxon>
        <taxon>Tracheophyta</taxon>
        <taxon>Spermatophyta</taxon>
        <taxon>Magnoliopsida</taxon>
        <taxon>Liliopsida</taxon>
        <taxon>Poales</taxon>
        <taxon>Bromeliaceae</taxon>
        <taxon>Bromelioideae</taxon>
        <taxon>Ananas</taxon>
    </lineage>
</organism>
<feature type="region of interest" description="Disordered" evidence="5">
    <location>
        <begin position="1"/>
        <end position="35"/>
    </location>
</feature>
<evidence type="ECO:0000256" key="3">
    <source>
        <dbReference type="ARBA" id="ARBA00023163"/>
    </source>
</evidence>
<proteinExistence type="predicted"/>
<dbReference type="GO" id="GO:0003677">
    <property type="term" value="F:DNA binding"/>
    <property type="evidence" value="ECO:0007669"/>
    <property type="project" value="UniProtKB-KW"/>
</dbReference>
<feature type="compositionally biased region" description="Polar residues" evidence="5">
    <location>
        <begin position="123"/>
        <end position="144"/>
    </location>
</feature>
<feature type="compositionally biased region" description="Polar residues" evidence="5">
    <location>
        <begin position="1"/>
        <end position="10"/>
    </location>
</feature>
<evidence type="ECO:0000256" key="5">
    <source>
        <dbReference type="SAM" id="MobiDB-lite"/>
    </source>
</evidence>
<name>A0A6V7QH72_ANACO</name>
<evidence type="ECO:0000313" key="7">
    <source>
        <dbReference type="EMBL" id="CAD1842493.1"/>
    </source>
</evidence>
<dbReference type="Pfam" id="PF02042">
    <property type="entry name" value="RWP-RK"/>
    <property type="match status" value="1"/>
</dbReference>
<evidence type="ECO:0000256" key="4">
    <source>
        <dbReference type="ARBA" id="ARBA00023242"/>
    </source>
</evidence>
<feature type="compositionally biased region" description="Low complexity" evidence="5">
    <location>
        <begin position="11"/>
        <end position="29"/>
    </location>
</feature>
<dbReference type="EMBL" id="LR862136">
    <property type="protein sequence ID" value="CAD1842493.1"/>
    <property type="molecule type" value="Genomic_DNA"/>
</dbReference>
<keyword evidence="2" id="KW-0238">DNA-binding</keyword>
<keyword evidence="4" id="KW-0539">Nucleus</keyword>
<dbReference type="InterPro" id="IPR003035">
    <property type="entry name" value="RWP-RK_dom"/>
</dbReference>
<dbReference type="PROSITE" id="PS51519">
    <property type="entry name" value="RWP_RK"/>
    <property type="match status" value="1"/>
</dbReference>
<feature type="compositionally biased region" description="Polar residues" evidence="5">
    <location>
        <begin position="219"/>
        <end position="229"/>
    </location>
</feature>
<dbReference type="PANTHER" id="PTHR48460">
    <property type="entry name" value="RWP-RK DOMAIN-CONTAINING PROTEIN"/>
    <property type="match status" value="1"/>
</dbReference>
<feature type="compositionally biased region" description="Basic and acidic residues" evidence="5">
    <location>
        <begin position="93"/>
        <end position="115"/>
    </location>
</feature>
<feature type="region of interest" description="Disordered" evidence="5">
    <location>
        <begin position="93"/>
        <end position="144"/>
    </location>
</feature>
<feature type="domain" description="RWP-RK" evidence="6">
    <location>
        <begin position="18"/>
        <end position="103"/>
    </location>
</feature>
<dbReference type="AlphaFoldDB" id="A0A6V7QH72"/>
<feature type="region of interest" description="Disordered" evidence="5">
    <location>
        <begin position="203"/>
        <end position="242"/>
    </location>
</feature>
<dbReference type="PANTHER" id="PTHR48460:SF1">
    <property type="entry name" value="RWP-RK DOMAIN-CONTAINING PROTEIN"/>
    <property type="match status" value="1"/>
</dbReference>
<keyword evidence="1" id="KW-0805">Transcription regulation</keyword>
<protein>
    <recommendedName>
        <fullName evidence="6">RWP-RK domain-containing protein</fullName>
    </recommendedName>
</protein>
<gene>
    <name evidence="7" type="ORF">CB5_LOCUS25704</name>
</gene>
<evidence type="ECO:0000259" key="6">
    <source>
        <dbReference type="PROSITE" id="PS51519"/>
    </source>
</evidence>
<reference evidence="7" key="1">
    <citation type="submission" date="2020-07" db="EMBL/GenBank/DDBJ databases">
        <authorList>
            <person name="Lin J."/>
        </authorList>
    </citation>
    <scope>NUCLEOTIDE SEQUENCE</scope>
</reference>
<evidence type="ECO:0000256" key="1">
    <source>
        <dbReference type="ARBA" id="ARBA00023015"/>
    </source>
</evidence>